<dbReference type="EMBL" id="MEVN01000028">
    <property type="protein sequence ID" value="OGC56831.1"/>
    <property type="molecule type" value="Genomic_DNA"/>
</dbReference>
<comment type="caution">
    <text evidence="1">The sequence shown here is derived from an EMBL/GenBank/DDBJ whole genome shotgun (WGS) entry which is preliminary data.</text>
</comment>
<dbReference type="Proteomes" id="UP000177763">
    <property type="component" value="Unassembled WGS sequence"/>
</dbReference>
<protein>
    <submittedName>
        <fullName evidence="1">Uncharacterized protein</fullName>
    </submittedName>
</protein>
<evidence type="ECO:0000313" key="2">
    <source>
        <dbReference type="Proteomes" id="UP000177763"/>
    </source>
</evidence>
<dbReference type="STRING" id="1802630.A3H26_01180"/>
<organism evidence="1 2">
    <name type="scientific">candidate division WWE3 bacterium RIFCSPLOWO2_12_FULL_36_10</name>
    <dbReference type="NCBI Taxonomy" id="1802630"/>
    <lineage>
        <taxon>Bacteria</taxon>
        <taxon>Katanobacteria</taxon>
    </lineage>
</organism>
<dbReference type="AlphaFoldDB" id="A0A1F4VI04"/>
<gene>
    <name evidence="1" type="ORF">A3H26_01180</name>
</gene>
<evidence type="ECO:0000313" key="1">
    <source>
        <dbReference type="EMBL" id="OGC56831.1"/>
    </source>
</evidence>
<accession>A0A1F4VI04</accession>
<name>A0A1F4VI04_UNCKA</name>
<reference evidence="1 2" key="1">
    <citation type="journal article" date="2016" name="Nat. Commun.">
        <title>Thousands of microbial genomes shed light on interconnected biogeochemical processes in an aquifer system.</title>
        <authorList>
            <person name="Anantharaman K."/>
            <person name="Brown C.T."/>
            <person name="Hug L.A."/>
            <person name="Sharon I."/>
            <person name="Castelle C.J."/>
            <person name="Probst A.J."/>
            <person name="Thomas B.C."/>
            <person name="Singh A."/>
            <person name="Wilkins M.J."/>
            <person name="Karaoz U."/>
            <person name="Brodie E.L."/>
            <person name="Williams K.H."/>
            <person name="Hubbard S.S."/>
            <person name="Banfield J.F."/>
        </authorList>
    </citation>
    <scope>NUCLEOTIDE SEQUENCE [LARGE SCALE GENOMIC DNA]</scope>
</reference>
<sequence length="63" mass="7673">MKNWSTNEEYLKKYPEKYNIWKLEQLINFGLGNEKLSLQNVKENINKLAIDPLKKRYLKFLIK</sequence>
<proteinExistence type="predicted"/>